<keyword evidence="5 10" id="KW-0862">Zinc</keyword>
<evidence type="ECO:0000256" key="7">
    <source>
        <dbReference type="ARBA" id="ARBA00023157"/>
    </source>
</evidence>
<dbReference type="PANTHER" id="PTHR10127">
    <property type="entry name" value="DISCOIDIN, CUB, EGF, LAMININ , AND ZINC METALLOPROTEASE DOMAIN CONTAINING"/>
    <property type="match status" value="1"/>
</dbReference>
<keyword evidence="8" id="KW-0325">Glycoprotein</keyword>
<organism evidence="15 16">
    <name type="scientific">Panagrellus redivivus</name>
    <name type="common">Microworm</name>
    <dbReference type="NCBI Taxonomy" id="6233"/>
    <lineage>
        <taxon>Eukaryota</taxon>
        <taxon>Metazoa</taxon>
        <taxon>Ecdysozoa</taxon>
        <taxon>Nematoda</taxon>
        <taxon>Chromadorea</taxon>
        <taxon>Rhabditida</taxon>
        <taxon>Tylenchina</taxon>
        <taxon>Panagrolaimomorpha</taxon>
        <taxon>Panagrolaimoidea</taxon>
        <taxon>Panagrolaimidae</taxon>
        <taxon>Panagrellus</taxon>
    </lineage>
</organism>
<evidence type="ECO:0000259" key="13">
    <source>
        <dbReference type="PROSITE" id="PS01180"/>
    </source>
</evidence>
<protein>
    <recommendedName>
        <fullName evidence="11">Metalloendopeptidase</fullName>
        <ecNumber evidence="11">3.4.24.-</ecNumber>
    </recommendedName>
</protein>
<dbReference type="Gene3D" id="2.60.120.290">
    <property type="entry name" value="Spermadhesin, CUB domain"/>
    <property type="match status" value="1"/>
</dbReference>
<feature type="compositionally biased region" description="Pro residues" evidence="12">
    <location>
        <begin position="592"/>
        <end position="603"/>
    </location>
</feature>
<reference evidence="16" key="2">
    <citation type="submission" date="2020-10" db="UniProtKB">
        <authorList>
            <consortium name="WormBaseParasite"/>
        </authorList>
    </citation>
    <scope>IDENTIFICATION</scope>
</reference>
<evidence type="ECO:0000256" key="8">
    <source>
        <dbReference type="ARBA" id="ARBA00023180"/>
    </source>
</evidence>
<dbReference type="SMART" id="SM00209">
    <property type="entry name" value="TSP1"/>
    <property type="match status" value="1"/>
</dbReference>
<name>A0A7E4VRU7_PANRE</name>
<feature type="region of interest" description="Disordered" evidence="12">
    <location>
        <begin position="60"/>
        <end position="82"/>
    </location>
</feature>
<dbReference type="PROSITE" id="PS50092">
    <property type="entry name" value="TSP1"/>
    <property type="match status" value="1"/>
</dbReference>
<dbReference type="WBParaSite" id="Pan_g23818.t1">
    <property type="protein sequence ID" value="Pan_g23818.t1"/>
    <property type="gene ID" value="Pan_g23818"/>
</dbReference>
<evidence type="ECO:0000256" key="2">
    <source>
        <dbReference type="ARBA" id="ARBA00022670"/>
    </source>
</evidence>
<dbReference type="SUPFAM" id="SSF49854">
    <property type="entry name" value="Spermadhesin, CUB domain"/>
    <property type="match status" value="1"/>
</dbReference>
<dbReference type="Proteomes" id="UP000492821">
    <property type="component" value="Unassembled WGS sequence"/>
</dbReference>
<feature type="active site" evidence="10">
    <location>
        <position position="215"/>
    </location>
</feature>
<dbReference type="SMART" id="SM00042">
    <property type="entry name" value="CUB"/>
    <property type="match status" value="1"/>
</dbReference>
<evidence type="ECO:0000313" key="15">
    <source>
        <dbReference type="Proteomes" id="UP000492821"/>
    </source>
</evidence>
<evidence type="ECO:0000313" key="16">
    <source>
        <dbReference type="WBParaSite" id="Pan_g23818.t1"/>
    </source>
</evidence>
<evidence type="ECO:0000256" key="12">
    <source>
        <dbReference type="SAM" id="MobiDB-lite"/>
    </source>
</evidence>
<dbReference type="GO" id="GO:0004222">
    <property type="term" value="F:metalloendopeptidase activity"/>
    <property type="evidence" value="ECO:0007669"/>
    <property type="project" value="UniProtKB-UniRule"/>
</dbReference>
<sequence>MFRQNRGIVIGLIVIFIVFNNFSTAERTKKASHAALLRVKELINRKAERQVVQADVGNVADDDPGLLRNPDAKPHHDELSVNDPEQYFQGDVELSEQQADTLADELLEEDGDGDRRRRKRKVGKEPLYKRWKRGRPISYEFAETIPEFTQFKIRDALRIWEQNTCIRFRENGPDVDRLEFYDGGGCSSFVGRAGGTQGISISTPGCDIVGIITHEVGHALGLFHEQARPDQQDHIAVHYGNIPISRWNNFHPVTGTQADTFQLPYDAGSVMHYGAFGFASDPYRPTISTLNRNLQYTIGQRAGPSFLDFESINIAYNCVDHCPRIPCAHGGYPNPNDCSRCLCPRGFSGRLCQDVQFSNCGAKIMASTEPIYVSSPRFPEYFPSNTYCVWLIEAPSNGRIYLQFADAFHYQCEDTCDKSYVEVHLGPDFRSTGYRYCCSTMPTQTFVSTGNNMLIIHNGFGEESRGFRAKVWSDKGFVTQRPIVEATTVRPAIVFTTTTERPTTTSTEAITTSERTTTEYPAVEVFTFSSRIRTTRRKLTTAATTIEPTTVSTTTEEPTTTTTVTTTTETTTTTTTTTTKPTTTTTTTEPPTTAPRPAPIAPIMPIPPIVPVKGADDCACGPWSVWQDTCTQQCGGCGKRTRRRQCSSSDNCRTEDKRPCNFDACPTGTNFLFNNGEFHILWKGCCVGLFRNSNSQCTALDEGENPFFKIISSLLSAQDLKNKNGTLSESSEQKFSQEFNKNRS</sequence>
<dbReference type="CDD" id="cd00041">
    <property type="entry name" value="CUB"/>
    <property type="match status" value="1"/>
</dbReference>
<dbReference type="InterPro" id="IPR035914">
    <property type="entry name" value="Sperma_CUB_dom_sf"/>
</dbReference>
<dbReference type="InterPro" id="IPR006026">
    <property type="entry name" value="Peptidase_Metallo"/>
</dbReference>
<dbReference type="Pfam" id="PF00431">
    <property type="entry name" value="CUB"/>
    <property type="match status" value="1"/>
</dbReference>
<comment type="caution">
    <text evidence="9">Lacks conserved residue(s) required for the propagation of feature annotation.</text>
</comment>
<dbReference type="CDD" id="cd04280">
    <property type="entry name" value="ZnMc_astacin_like"/>
    <property type="match status" value="1"/>
</dbReference>
<dbReference type="PROSITE" id="PS01180">
    <property type="entry name" value="CUB"/>
    <property type="match status" value="1"/>
</dbReference>
<dbReference type="PROSITE" id="PS01186">
    <property type="entry name" value="EGF_2"/>
    <property type="match status" value="1"/>
</dbReference>
<dbReference type="InterPro" id="IPR000859">
    <property type="entry name" value="CUB_dom"/>
</dbReference>
<evidence type="ECO:0000256" key="6">
    <source>
        <dbReference type="ARBA" id="ARBA00023049"/>
    </source>
</evidence>
<feature type="binding site" evidence="10">
    <location>
        <position position="214"/>
    </location>
    <ligand>
        <name>Zn(2+)</name>
        <dbReference type="ChEBI" id="CHEBI:29105"/>
        <note>catalytic</note>
    </ligand>
</feature>
<reference evidence="15" key="1">
    <citation type="journal article" date="2013" name="Genetics">
        <title>The draft genome and transcriptome of Panagrellus redivivus are shaped by the harsh demands of a free-living lifestyle.</title>
        <authorList>
            <person name="Srinivasan J."/>
            <person name="Dillman A.R."/>
            <person name="Macchietto M.G."/>
            <person name="Heikkinen L."/>
            <person name="Lakso M."/>
            <person name="Fracchia K.M."/>
            <person name="Antoshechkin I."/>
            <person name="Mortazavi A."/>
            <person name="Wong G."/>
            <person name="Sternberg P.W."/>
        </authorList>
    </citation>
    <scope>NUCLEOTIDE SEQUENCE [LARGE SCALE GENOMIC DNA]</scope>
    <source>
        <strain evidence="15">MT8872</strain>
    </source>
</reference>
<dbReference type="GO" id="GO:0008270">
    <property type="term" value="F:zinc ion binding"/>
    <property type="evidence" value="ECO:0007669"/>
    <property type="project" value="UniProtKB-UniRule"/>
</dbReference>
<feature type="region of interest" description="Disordered" evidence="12">
    <location>
        <begin position="549"/>
        <end position="603"/>
    </location>
</feature>
<keyword evidence="1" id="KW-0245">EGF-like domain</keyword>
<feature type="compositionally biased region" description="Low complexity" evidence="12">
    <location>
        <begin position="728"/>
        <end position="744"/>
    </location>
</feature>
<dbReference type="Gene3D" id="3.40.390.10">
    <property type="entry name" value="Collagenase (Catalytic Domain)"/>
    <property type="match status" value="1"/>
</dbReference>
<feature type="binding site" evidence="10">
    <location>
        <position position="224"/>
    </location>
    <ligand>
        <name>Zn(2+)</name>
        <dbReference type="ChEBI" id="CHEBI:29105"/>
        <note>catalytic</note>
    </ligand>
</feature>
<dbReference type="InterPro" id="IPR000742">
    <property type="entry name" value="EGF"/>
</dbReference>
<dbReference type="GO" id="GO:0006508">
    <property type="term" value="P:proteolysis"/>
    <property type="evidence" value="ECO:0007669"/>
    <property type="project" value="UniProtKB-KW"/>
</dbReference>
<evidence type="ECO:0000256" key="11">
    <source>
        <dbReference type="RuleBase" id="RU361183"/>
    </source>
</evidence>
<dbReference type="PANTHER" id="PTHR10127:SF810">
    <property type="entry name" value="ZINC METALLOPROTEINASE NAS-38"/>
    <property type="match status" value="1"/>
</dbReference>
<keyword evidence="7" id="KW-1015">Disulfide bond</keyword>
<keyword evidence="4 10" id="KW-0378">Hydrolase</keyword>
<evidence type="ECO:0000256" key="4">
    <source>
        <dbReference type="ARBA" id="ARBA00022801"/>
    </source>
</evidence>
<dbReference type="InterPro" id="IPR024079">
    <property type="entry name" value="MetalloPept_cat_dom_sf"/>
</dbReference>
<evidence type="ECO:0000256" key="3">
    <source>
        <dbReference type="ARBA" id="ARBA00022723"/>
    </source>
</evidence>
<dbReference type="AlphaFoldDB" id="A0A7E4VRU7"/>
<dbReference type="EC" id="3.4.24.-" evidence="11"/>
<dbReference type="PROSITE" id="PS51864">
    <property type="entry name" value="ASTACIN"/>
    <property type="match status" value="1"/>
</dbReference>
<evidence type="ECO:0000259" key="14">
    <source>
        <dbReference type="PROSITE" id="PS51864"/>
    </source>
</evidence>
<evidence type="ECO:0000256" key="10">
    <source>
        <dbReference type="PROSITE-ProRule" id="PRU01211"/>
    </source>
</evidence>
<evidence type="ECO:0000256" key="5">
    <source>
        <dbReference type="ARBA" id="ARBA00022833"/>
    </source>
</evidence>
<comment type="cofactor">
    <cofactor evidence="10 11">
        <name>Zn(2+)</name>
        <dbReference type="ChEBI" id="CHEBI:29105"/>
    </cofactor>
    <text evidence="10 11">Binds 1 zinc ion per subunit.</text>
</comment>
<keyword evidence="15" id="KW-1185">Reference proteome</keyword>
<evidence type="ECO:0000256" key="9">
    <source>
        <dbReference type="PROSITE-ProRule" id="PRU00059"/>
    </source>
</evidence>
<accession>A0A7E4VRU7</accession>
<dbReference type="InterPro" id="IPR000884">
    <property type="entry name" value="TSP1_rpt"/>
</dbReference>
<dbReference type="PROSITE" id="PS00022">
    <property type="entry name" value="EGF_1"/>
    <property type="match status" value="1"/>
</dbReference>
<dbReference type="FunFam" id="3.40.390.10:FF:000083">
    <property type="entry name" value="Zinc metalloproteinase"/>
    <property type="match status" value="1"/>
</dbReference>
<dbReference type="InterPro" id="IPR001506">
    <property type="entry name" value="Peptidase_M12A"/>
</dbReference>
<keyword evidence="3 10" id="KW-0479">Metal-binding</keyword>
<keyword evidence="6 10" id="KW-0482">Metalloprotease</keyword>
<dbReference type="SMART" id="SM00235">
    <property type="entry name" value="ZnMc"/>
    <property type="match status" value="1"/>
</dbReference>
<dbReference type="InterPro" id="IPR034035">
    <property type="entry name" value="Astacin-like_dom"/>
</dbReference>
<feature type="region of interest" description="Disordered" evidence="12">
    <location>
        <begin position="725"/>
        <end position="744"/>
    </location>
</feature>
<dbReference type="Pfam" id="PF01400">
    <property type="entry name" value="Astacin"/>
    <property type="match status" value="1"/>
</dbReference>
<proteinExistence type="predicted"/>
<dbReference type="SUPFAM" id="SSF55486">
    <property type="entry name" value="Metalloproteases ('zincins'), catalytic domain"/>
    <property type="match status" value="1"/>
</dbReference>
<feature type="compositionally biased region" description="Low complexity" evidence="12">
    <location>
        <begin position="549"/>
        <end position="591"/>
    </location>
</feature>
<feature type="compositionally biased region" description="Basic and acidic residues" evidence="12">
    <location>
        <begin position="70"/>
        <end position="79"/>
    </location>
</feature>
<feature type="binding site" evidence="10">
    <location>
        <position position="218"/>
    </location>
    <ligand>
        <name>Zn(2+)</name>
        <dbReference type="ChEBI" id="CHEBI:29105"/>
        <note>catalytic</note>
    </ligand>
</feature>
<keyword evidence="2 10" id="KW-0645">Protease</keyword>
<evidence type="ECO:0000256" key="1">
    <source>
        <dbReference type="ARBA" id="ARBA00022536"/>
    </source>
</evidence>
<feature type="domain" description="Peptidase M12A" evidence="14">
    <location>
        <begin position="120"/>
        <end position="319"/>
    </location>
</feature>
<dbReference type="PRINTS" id="PR00480">
    <property type="entry name" value="ASTACIN"/>
</dbReference>
<feature type="domain" description="CUB" evidence="13">
    <location>
        <begin position="360"/>
        <end position="474"/>
    </location>
</feature>